<dbReference type="InterPro" id="IPR018060">
    <property type="entry name" value="HTH_AraC"/>
</dbReference>
<comment type="caution">
    <text evidence="12">The sequence shown here is derived from an EMBL/GenBank/DDBJ whole genome shotgun (WGS) entry which is preliminary data.</text>
</comment>
<dbReference type="GO" id="GO:0000160">
    <property type="term" value="P:phosphorelay signal transduction system"/>
    <property type="evidence" value="ECO:0007669"/>
    <property type="project" value="UniProtKB-KW"/>
</dbReference>
<keyword evidence="4" id="KW-0902">Two-component regulatory system</keyword>
<feature type="domain" description="Response regulatory" evidence="11">
    <location>
        <begin position="5"/>
        <end position="122"/>
    </location>
</feature>
<dbReference type="PRINTS" id="PR00032">
    <property type="entry name" value="HTHARAC"/>
</dbReference>
<dbReference type="InterPro" id="IPR001789">
    <property type="entry name" value="Sig_transdc_resp-reg_receiver"/>
</dbReference>
<dbReference type="PANTHER" id="PTHR42713">
    <property type="entry name" value="HISTIDINE KINASE-RELATED"/>
    <property type="match status" value="1"/>
</dbReference>
<comment type="subcellular location">
    <subcellularLocation>
        <location evidence="1">Cytoplasm</location>
    </subcellularLocation>
</comment>
<dbReference type="InterPro" id="IPR011006">
    <property type="entry name" value="CheY-like_superfamily"/>
</dbReference>
<dbReference type="GO" id="GO:0005737">
    <property type="term" value="C:cytoplasm"/>
    <property type="evidence" value="ECO:0007669"/>
    <property type="project" value="UniProtKB-SubCell"/>
</dbReference>
<dbReference type="CDD" id="cd17536">
    <property type="entry name" value="REC_YesN-like"/>
    <property type="match status" value="1"/>
</dbReference>
<dbReference type="InterPro" id="IPR020449">
    <property type="entry name" value="Tscrpt_reg_AraC-type_HTH"/>
</dbReference>
<keyword evidence="13" id="KW-1185">Reference proteome</keyword>
<accession>A0A3S0CQ30</accession>
<dbReference type="SMART" id="SM00448">
    <property type="entry name" value="REC"/>
    <property type="match status" value="1"/>
</dbReference>
<evidence type="ECO:0000256" key="2">
    <source>
        <dbReference type="ARBA" id="ARBA00022490"/>
    </source>
</evidence>
<evidence type="ECO:0000256" key="4">
    <source>
        <dbReference type="ARBA" id="ARBA00023012"/>
    </source>
</evidence>
<dbReference type="PANTHER" id="PTHR42713:SF3">
    <property type="entry name" value="TRANSCRIPTIONAL REGULATORY PROTEIN HPTR"/>
    <property type="match status" value="1"/>
</dbReference>
<dbReference type="SUPFAM" id="SSF52172">
    <property type="entry name" value="CheY-like"/>
    <property type="match status" value="1"/>
</dbReference>
<dbReference type="Pfam" id="PF12833">
    <property type="entry name" value="HTH_18"/>
    <property type="match status" value="1"/>
</dbReference>
<dbReference type="Proteomes" id="UP000276128">
    <property type="component" value="Unassembled WGS sequence"/>
</dbReference>
<dbReference type="SUPFAM" id="SSF46689">
    <property type="entry name" value="Homeodomain-like"/>
    <property type="match status" value="2"/>
</dbReference>
<dbReference type="GO" id="GO:0003700">
    <property type="term" value="F:DNA-binding transcription factor activity"/>
    <property type="evidence" value="ECO:0007669"/>
    <property type="project" value="InterPro"/>
</dbReference>
<evidence type="ECO:0000313" key="13">
    <source>
        <dbReference type="Proteomes" id="UP000276128"/>
    </source>
</evidence>
<organism evidence="12 13">
    <name type="scientific">Paenibacillus whitsoniae</name>
    <dbReference type="NCBI Taxonomy" id="2496558"/>
    <lineage>
        <taxon>Bacteria</taxon>
        <taxon>Bacillati</taxon>
        <taxon>Bacillota</taxon>
        <taxon>Bacilli</taxon>
        <taxon>Bacillales</taxon>
        <taxon>Paenibacillaceae</taxon>
        <taxon>Paenibacillus</taxon>
    </lineage>
</organism>
<evidence type="ECO:0000259" key="11">
    <source>
        <dbReference type="PROSITE" id="PS50110"/>
    </source>
</evidence>
<evidence type="ECO:0000256" key="3">
    <source>
        <dbReference type="ARBA" id="ARBA00022553"/>
    </source>
</evidence>
<dbReference type="InterPro" id="IPR051552">
    <property type="entry name" value="HptR"/>
</dbReference>
<evidence type="ECO:0000256" key="9">
    <source>
        <dbReference type="SAM" id="Coils"/>
    </source>
</evidence>
<proteinExistence type="predicted"/>
<feature type="domain" description="HTH araC/xylS-type" evidence="10">
    <location>
        <begin position="431"/>
        <end position="529"/>
    </location>
</feature>
<dbReference type="PROSITE" id="PS50110">
    <property type="entry name" value="RESPONSE_REGULATORY"/>
    <property type="match status" value="1"/>
</dbReference>
<dbReference type="Pfam" id="PF00072">
    <property type="entry name" value="Response_reg"/>
    <property type="match status" value="1"/>
</dbReference>
<evidence type="ECO:0000256" key="8">
    <source>
        <dbReference type="PROSITE-ProRule" id="PRU00169"/>
    </source>
</evidence>
<dbReference type="Pfam" id="PF17853">
    <property type="entry name" value="GGDEF_2"/>
    <property type="match status" value="1"/>
</dbReference>
<dbReference type="PROSITE" id="PS01124">
    <property type="entry name" value="HTH_ARAC_FAMILY_2"/>
    <property type="match status" value="1"/>
</dbReference>
<sequence length="537" mass="62088">MRSMRILIVDDEILVRIGLKTIIPRDQDDFQVIGEAASGLEALQILEDQPCDIVLTDIRMPEMDGLALLKEIRERWPHIKCLILSNHHDFAYVQQALRLGAVEYVTKLEINPSELMAKLRTLREQISQEQQEQAALSKLEQKVHEYSGEVKEKRLRELLLGHASRNEIAQMRREFMLEQLEAPLSAAVVQIEKYDELTQNNRFQSDRLLSYTVKNVLSEILKKYDNGELVEIEGGKFCILTGKRDPNMLVEMQHAVQAFLKISVTIGVSPAMTDMFALHEAYDKADCALSYRFYYGRACIVQYEELKLSAAPAMTEPWDEEEWSKLIDAQDAEGMKARILTWTASLMQQSALPPTVVREQWLSLFHLFARSLKADGGDIYSVTLHEQQYPYHVIRTAETLQDLTDWFVGWIPVFLAYKRQHGKEKLRPEIQLVIKQIMENYNFPLKVADLASTVGYTENYLSILFKKETGKTITDYITAVRMKNARELLKNPDYKIFEISEMIGYADPNHFSRSFKQMEGMYPTEFRKLYFGGQRTS</sequence>
<feature type="modified residue" description="4-aspartylphosphate" evidence="8">
    <location>
        <position position="57"/>
    </location>
</feature>
<evidence type="ECO:0000256" key="7">
    <source>
        <dbReference type="ARBA" id="ARBA00023163"/>
    </source>
</evidence>
<reference evidence="12 13" key="1">
    <citation type="submission" date="2018-12" db="EMBL/GenBank/DDBJ databases">
        <title>Bacillus ochoae sp. nov., Paenibacillus whitsoniae sp. nov., Paenibacillus spiritus sp. nov. Isolated from the Mars Exploration Rover during spacecraft assembly.</title>
        <authorList>
            <person name="Seuylemezian A."/>
            <person name="Vaishampayan P."/>
        </authorList>
    </citation>
    <scope>NUCLEOTIDE SEQUENCE [LARGE SCALE GENOMIC DNA]</scope>
    <source>
        <strain evidence="12 13">MER 54</strain>
    </source>
</reference>
<dbReference type="InterPro" id="IPR041522">
    <property type="entry name" value="CdaR_GGDEF"/>
</dbReference>
<gene>
    <name evidence="12" type="ORF">EJQ19_29175</name>
</gene>
<dbReference type="EMBL" id="RXHU01000115">
    <property type="protein sequence ID" value="RTE02559.1"/>
    <property type="molecule type" value="Genomic_DNA"/>
</dbReference>
<feature type="coiled-coil region" evidence="9">
    <location>
        <begin position="119"/>
        <end position="156"/>
    </location>
</feature>
<evidence type="ECO:0000259" key="10">
    <source>
        <dbReference type="PROSITE" id="PS01124"/>
    </source>
</evidence>
<protein>
    <submittedName>
        <fullName evidence="12">Response regulator</fullName>
    </submittedName>
</protein>
<evidence type="ECO:0000256" key="6">
    <source>
        <dbReference type="ARBA" id="ARBA00023125"/>
    </source>
</evidence>
<name>A0A3S0CQ30_9BACL</name>
<keyword evidence="6" id="KW-0238">DNA-binding</keyword>
<dbReference type="Gene3D" id="1.10.10.60">
    <property type="entry name" value="Homeodomain-like"/>
    <property type="match status" value="2"/>
</dbReference>
<dbReference type="GO" id="GO:0043565">
    <property type="term" value="F:sequence-specific DNA binding"/>
    <property type="evidence" value="ECO:0007669"/>
    <property type="project" value="InterPro"/>
</dbReference>
<keyword evidence="7" id="KW-0804">Transcription</keyword>
<dbReference type="Gene3D" id="3.40.50.2300">
    <property type="match status" value="1"/>
</dbReference>
<dbReference type="InterPro" id="IPR009057">
    <property type="entry name" value="Homeodomain-like_sf"/>
</dbReference>
<keyword evidence="3 8" id="KW-0597">Phosphoprotein</keyword>
<dbReference type="OrthoDB" id="9794370at2"/>
<keyword evidence="5" id="KW-0805">Transcription regulation</keyword>
<dbReference type="AlphaFoldDB" id="A0A3S0CQ30"/>
<keyword evidence="2" id="KW-0963">Cytoplasm</keyword>
<evidence type="ECO:0000256" key="5">
    <source>
        <dbReference type="ARBA" id="ARBA00023015"/>
    </source>
</evidence>
<evidence type="ECO:0000313" key="12">
    <source>
        <dbReference type="EMBL" id="RTE02559.1"/>
    </source>
</evidence>
<evidence type="ECO:0000256" key="1">
    <source>
        <dbReference type="ARBA" id="ARBA00004496"/>
    </source>
</evidence>
<dbReference type="SMART" id="SM00342">
    <property type="entry name" value="HTH_ARAC"/>
    <property type="match status" value="1"/>
</dbReference>
<keyword evidence="9" id="KW-0175">Coiled coil</keyword>